<sequence length="111" mass="12674">MKEVRTLVDDLEHQESTRQVWQMPLAVGTLVVVGLVLGFFAMKMGSRAPSAAEAKSFSCQLDMWDKRSGEIERRLRQARPEISYSEIQMQLKIERPYVIAEAKVDCDARSK</sequence>
<evidence type="ECO:0000313" key="3">
    <source>
        <dbReference type="Proteomes" id="UP000503096"/>
    </source>
</evidence>
<proteinExistence type="predicted"/>
<reference evidence="2 3" key="1">
    <citation type="submission" date="2020-04" db="EMBL/GenBank/DDBJ databases">
        <title>Usitatibacter rugosus gen. nov., sp. nov. and Usitatibacter palustris sp. nov., novel members of Usitatibacteraceae fam. nov. within the order Nitrosomonadales isolated from soil.</title>
        <authorList>
            <person name="Huber K.J."/>
            <person name="Neumann-Schaal M."/>
            <person name="Geppert A."/>
            <person name="Luckner M."/>
            <person name="Wanner G."/>
            <person name="Overmann J."/>
        </authorList>
    </citation>
    <scope>NUCLEOTIDE SEQUENCE [LARGE SCALE GENOMIC DNA]</scope>
    <source>
        <strain evidence="2 3">Swamp67</strain>
    </source>
</reference>
<dbReference type="Proteomes" id="UP000503096">
    <property type="component" value="Chromosome"/>
</dbReference>
<evidence type="ECO:0000256" key="1">
    <source>
        <dbReference type="SAM" id="Phobius"/>
    </source>
</evidence>
<gene>
    <name evidence="2" type="ORF">DSM104440_00346</name>
</gene>
<keyword evidence="1" id="KW-0812">Transmembrane</keyword>
<evidence type="ECO:0000313" key="2">
    <source>
        <dbReference type="EMBL" id="QJR13562.1"/>
    </source>
</evidence>
<accession>A0A6M4H2K5</accession>
<keyword evidence="1" id="KW-0472">Membrane</keyword>
<feature type="transmembrane region" description="Helical" evidence="1">
    <location>
        <begin position="20"/>
        <end position="41"/>
    </location>
</feature>
<protein>
    <submittedName>
        <fullName evidence="2">Uncharacterized protein</fullName>
    </submittedName>
</protein>
<keyword evidence="1" id="KW-1133">Transmembrane helix</keyword>
<dbReference type="InParanoid" id="A0A6M4H2K5"/>
<dbReference type="EMBL" id="CP053073">
    <property type="protein sequence ID" value="QJR13562.1"/>
    <property type="molecule type" value="Genomic_DNA"/>
</dbReference>
<keyword evidence="3" id="KW-1185">Reference proteome</keyword>
<dbReference type="KEGG" id="upl:DSM104440_00346"/>
<name>A0A6M4H2K5_9PROT</name>
<organism evidence="2 3">
    <name type="scientific">Usitatibacter palustris</name>
    <dbReference type="NCBI Taxonomy" id="2732487"/>
    <lineage>
        <taxon>Bacteria</taxon>
        <taxon>Pseudomonadati</taxon>
        <taxon>Pseudomonadota</taxon>
        <taxon>Betaproteobacteria</taxon>
        <taxon>Nitrosomonadales</taxon>
        <taxon>Usitatibacteraceae</taxon>
        <taxon>Usitatibacter</taxon>
    </lineage>
</organism>
<dbReference type="AlphaFoldDB" id="A0A6M4H2K5"/>